<dbReference type="EMBL" id="JARQWQ010000007">
    <property type="protein sequence ID" value="KAK2570719.1"/>
    <property type="molecule type" value="Genomic_DNA"/>
</dbReference>
<gene>
    <name evidence="1" type="ORF">P5673_004409</name>
</gene>
<sequence>MRQLKTIKGLSGRKICDGNYGDHSFRENLEMYNALNFDAFVDFVLALREVFLHGGVVIVQVFPHTIVDKAYSAPDVVLVAVVACDLTFGDIWDLHVQLGWRTNRILSDEPSLTTTKNGHARGPTALSPAPNCAYYAMLFTKSHATTATSTTSGALYALSTIV</sequence>
<comment type="caution">
    <text evidence="1">The sequence shown here is derived from an EMBL/GenBank/DDBJ whole genome shotgun (WGS) entry which is preliminary data.</text>
</comment>
<dbReference type="Proteomes" id="UP001249851">
    <property type="component" value="Unassembled WGS sequence"/>
</dbReference>
<protein>
    <submittedName>
        <fullName evidence="1">Uncharacterized protein</fullName>
    </submittedName>
</protein>
<reference evidence="1" key="1">
    <citation type="journal article" date="2023" name="G3 (Bethesda)">
        <title>Whole genome assembly and annotation of the endangered Caribbean coral Acropora cervicornis.</title>
        <authorList>
            <person name="Selwyn J.D."/>
            <person name="Vollmer S.V."/>
        </authorList>
    </citation>
    <scope>NUCLEOTIDE SEQUENCE</scope>
    <source>
        <strain evidence="1">K2</strain>
    </source>
</reference>
<proteinExistence type="predicted"/>
<evidence type="ECO:0000313" key="2">
    <source>
        <dbReference type="Proteomes" id="UP001249851"/>
    </source>
</evidence>
<organism evidence="1 2">
    <name type="scientific">Acropora cervicornis</name>
    <name type="common">Staghorn coral</name>
    <dbReference type="NCBI Taxonomy" id="6130"/>
    <lineage>
        <taxon>Eukaryota</taxon>
        <taxon>Metazoa</taxon>
        <taxon>Cnidaria</taxon>
        <taxon>Anthozoa</taxon>
        <taxon>Hexacorallia</taxon>
        <taxon>Scleractinia</taxon>
        <taxon>Astrocoeniina</taxon>
        <taxon>Acroporidae</taxon>
        <taxon>Acropora</taxon>
    </lineage>
</organism>
<keyword evidence="2" id="KW-1185">Reference proteome</keyword>
<name>A0AAD9R063_ACRCE</name>
<dbReference type="AlphaFoldDB" id="A0AAD9R063"/>
<reference evidence="1" key="2">
    <citation type="journal article" date="2023" name="Science">
        <title>Genomic signatures of disease resistance in endangered staghorn corals.</title>
        <authorList>
            <person name="Vollmer S.V."/>
            <person name="Selwyn J.D."/>
            <person name="Despard B.A."/>
            <person name="Roesel C.L."/>
        </authorList>
    </citation>
    <scope>NUCLEOTIDE SEQUENCE</scope>
    <source>
        <strain evidence="1">K2</strain>
    </source>
</reference>
<evidence type="ECO:0000313" key="1">
    <source>
        <dbReference type="EMBL" id="KAK2570719.1"/>
    </source>
</evidence>
<accession>A0AAD9R063</accession>